<evidence type="ECO:0000313" key="2">
    <source>
        <dbReference type="Proteomes" id="UP000285288"/>
    </source>
</evidence>
<protein>
    <submittedName>
        <fullName evidence="1">Uncharacterized protein</fullName>
    </submittedName>
</protein>
<dbReference type="EMBL" id="QSGD01000016">
    <property type="protein sequence ID" value="RHB06985.1"/>
    <property type="molecule type" value="Genomic_DNA"/>
</dbReference>
<gene>
    <name evidence="1" type="ORF">DW907_05475</name>
</gene>
<dbReference type="RefSeq" id="WP_118011222.1">
    <property type="nucleotide sequence ID" value="NZ_QSGD01000016.1"/>
</dbReference>
<accession>A0A413UDA2</accession>
<dbReference type="GO" id="GO:0008081">
    <property type="term" value="F:phosphoric diester hydrolase activity"/>
    <property type="evidence" value="ECO:0007669"/>
    <property type="project" value="InterPro"/>
</dbReference>
<organism evidence="1 2">
    <name type="scientific">Holdemanella biformis</name>
    <dbReference type="NCBI Taxonomy" id="1735"/>
    <lineage>
        <taxon>Bacteria</taxon>
        <taxon>Bacillati</taxon>
        <taxon>Bacillota</taxon>
        <taxon>Erysipelotrichia</taxon>
        <taxon>Erysipelotrichales</taxon>
        <taxon>Erysipelotrichaceae</taxon>
        <taxon>Holdemanella</taxon>
    </lineage>
</organism>
<comment type="caution">
    <text evidence="1">The sequence shown here is derived from an EMBL/GenBank/DDBJ whole genome shotgun (WGS) entry which is preliminary data.</text>
</comment>
<sequence>MSTFFLDQNPSEAVIFCAKKNNSKDDLNKVKSILNSKIPTDSFLPSIRISTRNEVRGKIGLPKKYAKKINAYLKEYNWQKKRIMASSLLILQTKS</sequence>
<dbReference type="AlphaFoldDB" id="A0A413UDA2"/>
<dbReference type="GO" id="GO:0006629">
    <property type="term" value="P:lipid metabolic process"/>
    <property type="evidence" value="ECO:0007669"/>
    <property type="project" value="InterPro"/>
</dbReference>
<dbReference type="Gene3D" id="3.20.20.190">
    <property type="entry name" value="Phosphatidylinositol (PI) phosphodiesterase"/>
    <property type="match status" value="1"/>
</dbReference>
<dbReference type="Proteomes" id="UP000285288">
    <property type="component" value="Unassembled WGS sequence"/>
</dbReference>
<reference evidence="1 2" key="1">
    <citation type="submission" date="2018-08" db="EMBL/GenBank/DDBJ databases">
        <title>A genome reference for cultivated species of the human gut microbiota.</title>
        <authorList>
            <person name="Zou Y."/>
            <person name="Xue W."/>
            <person name="Luo G."/>
        </authorList>
    </citation>
    <scope>NUCLEOTIDE SEQUENCE [LARGE SCALE GENOMIC DNA]</scope>
    <source>
        <strain evidence="1 2">AM42-13AC</strain>
    </source>
</reference>
<dbReference type="InterPro" id="IPR017946">
    <property type="entry name" value="PLC-like_Pdiesterase_TIM-brl"/>
</dbReference>
<name>A0A413UDA2_9FIRM</name>
<proteinExistence type="predicted"/>
<evidence type="ECO:0000313" key="1">
    <source>
        <dbReference type="EMBL" id="RHB06985.1"/>
    </source>
</evidence>